<evidence type="ECO:0000313" key="4">
    <source>
        <dbReference type="Proteomes" id="UP000474054"/>
    </source>
</evidence>
<feature type="region of interest" description="Disordered" evidence="1">
    <location>
        <begin position="30"/>
        <end position="52"/>
    </location>
</feature>
<gene>
    <name evidence="3" type="ORF">GFB69_13185</name>
</gene>
<dbReference type="EMBL" id="WHYS01000009">
    <property type="protein sequence ID" value="MQL56613.1"/>
    <property type="molecule type" value="Genomic_DNA"/>
</dbReference>
<keyword evidence="2" id="KW-0812">Transmembrane</keyword>
<evidence type="ECO:0000256" key="2">
    <source>
        <dbReference type="SAM" id="Phobius"/>
    </source>
</evidence>
<reference evidence="3 4" key="1">
    <citation type="submission" date="2019-10" db="EMBL/GenBank/DDBJ databases">
        <title>Comparative genomics of sulfur disproportionating microorganisms.</title>
        <authorList>
            <person name="Ward L.M."/>
            <person name="Bertran E."/>
            <person name="Johnston D."/>
        </authorList>
    </citation>
    <scope>NUCLEOTIDE SEQUENCE [LARGE SCALE GENOMIC DNA]</scope>
    <source>
        <strain evidence="3 4">DSM 3772</strain>
    </source>
</reference>
<keyword evidence="2" id="KW-0472">Membrane</keyword>
<keyword evidence="2" id="KW-1133">Transmembrane helix</keyword>
<evidence type="ECO:0008006" key="5">
    <source>
        <dbReference type="Google" id="ProtNLM"/>
    </source>
</evidence>
<feature type="transmembrane region" description="Helical" evidence="2">
    <location>
        <begin position="7"/>
        <end position="28"/>
    </location>
</feature>
<sequence>MNKLPIIIGVVAIIIVAIVGIIMIHPSITTSPTSTTPTESSHASSTTPPTTVSKTVSTSVALSASDINVTGLAESDGVRGQAYLVNVSITNYLSEPLVVDNSEFTLKTSNLLCSPKGFGDYNPYFSYILLPGKTLNITIPFVIPPGSTPEYIIFQNSTLSIHVCVGFPTPYKAISIINLYILSNDSKISTTSYIGELSISGEKTITLSISSNHQSVPVEVYGLTTNQSFFNIYIKPVPVCLNPSSTVSTTLEIQPKSSTMSYYCNVYVTLLDKETASVKLAGYLINATALTLLCNLQGYKYVLANVSLSYFANNTFNLKPYDFYIVTNDGDFQNCYTCYKTFFLCFYISKLSNYKLSSISMTKGVSVYGLLLFKIPENATPSKIVYEDSLGQIISCVPVNGYNESVSYISYVKVEFLTKFNEIYCRTIPIGGLEFSGNKCTVTFSIYNPYMAPINVTRIVGVCPKCIAIINSNISNYIIPKEKCGTFELTFQYPRISYEGELKVLVQITGAHVISINILNYTLDHASACRGNQGNMKYVVYKIQVKYFGPCQMALRECDFILVTNEGNYTMNLNSRDFDLLPGYCFLFCKYLTTGEVYCTYVSFLVPNSSTPIKLVYACKCCMDSVN</sequence>
<evidence type="ECO:0000256" key="1">
    <source>
        <dbReference type="SAM" id="MobiDB-lite"/>
    </source>
</evidence>
<organism evidence="3 4">
    <name type="scientific">Acidianus ambivalens</name>
    <name type="common">Desulfurolobus ambivalens</name>
    <dbReference type="NCBI Taxonomy" id="2283"/>
    <lineage>
        <taxon>Archaea</taxon>
        <taxon>Thermoproteota</taxon>
        <taxon>Thermoprotei</taxon>
        <taxon>Sulfolobales</taxon>
        <taxon>Sulfolobaceae</taxon>
        <taxon>Acidianus</taxon>
    </lineage>
</organism>
<name>A0A6G1T6J2_ACIAM</name>
<evidence type="ECO:0000313" key="3">
    <source>
        <dbReference type="EMBL" id="MQL56613.1"/>
    </source>
</evidence>
<dbReference type="Proteomes" id="UP000474054">
    <property type="component" value="Unassembled WGS sequence"/>
</dbReference>
<comment type="caution">
    <text evidence="3">The sequence shown here is derived from an EMBL/GenBank/DDBJ whole genome shotgun (WGS) entry which is preliminary data.</text>
</comment>
<feature type="non-terminal residue" evidence="3">
    <location>
        <position position="627"/>
    </location>
</feature>
<protein>
    <recommendedName>
        <fullName evidence="5">DUF4352 domain-containing protein</fullName>
    </recommendedName>
</protein>
<accession>A0A6G1T6J2</accession>
<dbReference type="AlphaFoldDB" id="A0A6G1T6J2"/>
<proteinExistence type="predicted"/>